<reference evidence="2" key="1">
    <citation type="submission" date="2023-03" db="EMBL/GenBank/DDBJ databases">
        <title>Massive genome expansion in bonnet fungi (Mycena s.s.) driven by repeated elements and novel gene families across ecological guilds.</title>
        <authorList>
            <consortium name="Lawrence Berkeley National Laboratory"/>
            <person name="Harder C.B."/>
            <person name="Miyauchi S."/>
            <person name="Viragh M."/>
            <person name="Kuo A."/>
            <person name="Thoen E."/>
            <person name="Andreopoulos B."/>
            <person name="Lu D."/>
            <person name="Skrede I."/>
            <person name="Drula E."/>
            <person name="Henrissat B."/>
            <person name="Morin E."/>
            <person name="Kohler A."/>
            <person name="Barry K."/>
            <person name="LaButti K."/>
            <person name="Morin E."/>
            <person name="Salamov A."/>
            <person name="Lipzen A."/>
            <person name="Mereny Z."/>
            <person name="Hegedus B."/>
            <person name="Baldrian P."/>
            <person name="Stursova M."/>
            <person name="Weitz H."/>
            <person name="Taylor A."/>
            <person name="Grigoriev I.V."/>
            <person name="Nagy L.G."/>
            <person name="Martin F."/>
            <person name="Kauserud H."/>
        </authorList>
    </citation>
    <scope>NUCLEOTIDE SEQUENCE</scope>
    <source>
        <strain evidence="2">CBHHK182m</strain>
    </source>
</reference>
<organism evidence="2 3">
    <name type="scientific">Mycena metata</name>
    <dbReference type="NCBI Taxonomy" id="1033252"/>
    <lineage>
        <taxon>Eukaryota</taxon>
        <taxon>Fungi</taxon>
        <taxon>Dikarya</taxon>
        <taxon>Basidiomycota</taxon>
        <taxon>Agaricomycotina</taxon>
        <taxon>Agaricomycetes</taxon>
        <taxon>Agaricomycetidae</taxon>
        <taxon>Agaricales</taxon>
        <taxon>Marasmiineae</taxon>
        <taxon>Mycenaceae</taxon>
        <taxon>Mycena</taxon>
    </lineage>
</organism>
<accession>A0AAD7H8Z9</accession>
<evidence type="ECO:0000313" key="3">
    <source>
        <dbReference type="Proteomes" id="UP001215598"/>
    </source>
</evidence>
<feature type="chain" id="PRO_5041997145" evidence="1">
    <location>
        <begin position="16"/>
        <end position="191"/>
    </location>
</feature>
<name>A0AAD7H8Z9_9AGAR</name>
<keyword evidence="1" id="KW-0732">Signal</keyword>
<proteinExistence type="predicted"/>
<dbReference type="EMBL" id="JARKIB010000317">
    <property type="protein sequence ID" value="KAJ7714904.1"/>
    <property type="molecule type" value="Genomic_DNA"/>
</dbReference>
<evidence type="ECO:0000256" key="1">
    <source>
        <dbReference type="SAM" id="SignalP"/>
    </source>
</evidence>
<keyword evidence="3" id="KW-1185">Reference proteome</keyword>
<dbReference type="AlphaFoldDB" id="A0AAD7H8Z9"/>
<feature type="signal peptide" evidence="1">
    <location>
        <begin position="1"/>
        <end position="15"/>
    </location>
</feature>
<protein>
    <submittedName>
        <fullName evidence="2">Uncharacterized protein</fullName>
    </submittedName>
</protein>
<sequence length="191" mass="21617">MLRFKLSIVAVFSWAASLFREFVPPRAMLYMPFEANRSPRTRSHSTQLNCQRNAPHRILKSRAAGGRLYLLYDQIVLNLVTATTTEGQHLYSRVWTQPFLRVAFADDDPEGLGNPYFGLGLHFEGTSVQFEIGVEGCYGRERGMLPGFEEGRSLNSTANNRVRVASARKLFERARRDILKGECETSLEPAT</sequence>
<gene>
    <name evidence="2" type="ORF">B0H16DRAFT_1477746</name>
</gene>
<dbReference type="Proteomes" id="UP001215598">
    <property type="component" value="Unassembled WGS sequence"/>
</dbReference>
<evidence type="ECO:0000313" key="2">
    <source>
        <dbReference type="EMBL" id="KAJ7714904.1"/>
    </source>
</evidence>
<comment type="caution">
    <text evidence="2">The sequence shown here is derived from an EMBL/GenBank/DDBJ whole genome shotgun (WGS) entry which is preliminary data.</text>
</comment>